<dbReference type="RefSeq" id="WP_189210293.1">
    <property type="nucleotide sequence ID" value="NZ_BMRB01000002.1"/>
</dbReference>
<feature type="transmembrane region" description="Helical" evidence="2">
    <location>
        <begin position="180"/>
        <end position="198"/>
    </location>
</feature>
<name>A0A918GC19_9PSEU</name>
<evidence type="ECO:0000313" key="4">
    <source>
        <dbReference type="EMBL" id="GGS28303.1"/>
    </source>
</evidence>
<evidence type="ECO:0000313" key="5">
    <source>
        <dbReference type="Proteomes" id="UP000660680"/>
    </source>
</evidence>
<feature type="transmembrane region" description="Helical" evidence="2">
    <location>
        <begin position="107"/>
        <end position="126"/>
    </location>
</feature>
<dbReference type="Pfam" id="PF09925">
    <property type="entry name" value="DUF2157"/>
    <property type="match status" value="1"/>
</dbReference>
<reference evidence="4" key="2">
    <citation type="submission" date="2020-09" db="EMBL/GenBank/DDBJ databases">
        <authorList>
            <person name="Sun Q."/>
            <person name="Ohkuma M."/>
        </authorList>
    </citation>
    <scope>NUCLEOTIDE SEQUENCE</scope>
    <source>
        <strain evidence="4">JCM 3276</strain>
    </source>
</reference>
<feature type="region of interest" description="Disordered" evidence="1">
    <location>
        <begin position="307"/>
        <end position="348"/>
    </location>
</feature>
<feature type="transmembrane region" description="Helical" evidence="2">
    <location>
        <begin position="76"/>
        <end position="95"/>
    </location>
</feature>
<feature type="transmembrane region" description="Helical" evidence="2">
    <location>
        <begin position="229"/>
        <end position="247"/>
    </location>
</feature>
<sequence>MDRVLTSEQEAALRKLVGEGVLASWQHDAVRDALAEERVPATARRSEILAYLGGGLVLVGAALMVATSWADLSRPARSLVVLGATAGLLVAGLLVSQHGSRAGHRAATALFALGAGVGALAAGTVATAHAGMWAASTALALSALTYAYLPSLPSLGVAGISAFALVVDLVLAEAGGEGRAAAAALVALGVLWGALTVSELVRPAWAGYGIAVATALIGAQLAIDGLGRVTWAYILTAGIAVFCSLAYARYRHPVLLAGAVIGTTVAVPQALWDWTGGTVGAAASVLVAGAVLLLFGTLGVWRRSRGSYPRRRHSSSVGGRRQAEGDRGVRGRILGQRPERDAEASASP</sequence>
<evidence type="ECO:0000259" key="3">
    <source>
        <dbReference type="Pfam" id="PF09925"/>
    </source>
</evidence>
<dbReference type="AlphaFoldDB" id="A0A918GC19"/>
<organism evidence="4 5">
    <name type="scientific">Actinokineospora fastidiosa</name>
    <dbReference type="NCBI Taxonomy" id="1816"/>
    <lineage>
        <taxon>Bacteria</taxon>
        <taxon>Bacillati</taxon>
        <taxon>Actinomycetota</taxon>
        <taxon>Actinomycetes</taxon>
        <taxon>Pseudonocardiales</taxon>
        <taxon>Pseudonocardiaceae</taxon>
        <taxon>Actinokineospora</taxon>
    </lineage>
</organism>
<feature type="transmembrane region" description="Helical" evidence="2">
    <location>
        <begin position="254"/>
        <end position="272"/>
    </location>
</feature>
<keyword evidence="2" id="KW-0472">Membrane</keyword>
<feature type="transmembrane region" description="Helical" evidence="2">
    <location>
        <begin position="278"/>
        <end position="301"/>
    </location>
</feature>
<keyword evidence="2" id="KW-0812">Transmembrane</keyword>
<feature type="domain" description="DUF2157" evidence="3">
    <location>
        <begin position="15"/>
        <end position="154"/>
    </location>
</feature>
<gene>
    <name evidence="4" type="ORF">GCM10010171_21610</name>
</gene>
<dbReference type="Proteomes" id="UP000660680">
    <property type="component" value="Unassembled WGS sequence"/>
</dbReference>
<dbReference type="InterPro" id="IPR018677">
    <property type="entry name" value="DUF2157"/>
</dbReference>
<accession>A0A918GC19</accession>
<evidence type="ECO:0000256" key="1">
    <source>
        <dbReference type="SAM" id="MobiDB-lite"/>
    </source>
</evidence>
<keyword evidence="5" id="KW-1185">Reference proteome</keyword>
<feature type="compositionally biased region" description="Basic and acidic residues" evidence="1">
    <location>
        <begin position="337"/>
        <end position="348"/>
    </location>
</feature>
<dbReference type="EMBL" id="BMRB01000002">
    <property type="protein sequence ID" value="GGS28303.1"/>
    <property type="molecule type" value="Genomic_DNA"/>
</dbReference>
<feature type="transmembrane region" description="Helical" evidence="2">
    <location>
        <begin position="48"/>
        <end position="70"/>
    </location>
</feature>
<keyword evidence="2" id="KW-1133">Transmembrane helix</keyword>
<protein>
    <recommendedName>
        <fullName evidence="3">DUF2157 domain-containing protein</fullName>
    </recommendedName>
</protein>
<feature type="transmembrane region" description="Helical" evidence="2">
    <location>
        <begin position="156"/>
        <end position="174"/>
    </location>
</feature>
<reference evidence="4" key="1">
    <citation type="journal article" date="2014" name="Int. J. Syst. Evol. Microbiol.">
        <title>Complete genome sequence of Corynebacterium casei LMG S-19264T (=DSM 44701T), isolated from a smear-ripened cheese.</title>
        <authorList>
            <consortium name="US DOE Joint Genome Institute (JGI-PGF)"/>
            <person name="Walter F."/>
            <person name="Albersmeier A."/>
            <person name="Kalinowski J."/>
            <person name="Ruckert C."/>
        </authorList>
    </citation>
    <scope>NUCLEOTIDE SEQUENCE</scope>
    <source>
        <strain evidence="4">JCM 3276</strain>
    </source>
</reference>
<evidence type="ECO:0000256" key="2">
    <source>
        <dbReference type="SAM" id="Phobius"/>
    </source>
</evidence>
<comment type="caution">
    <text evidence="4">The sequence shown here is derived from an EMBL/GenBank/DDBJ whole genome shotgun (WGS) entry which is preliminary data.</text>
</comment>
<proteinExistence type="predicted"/>